<evidence type="ECO:0000256" key="5">
    <source>
        <dbReference type="ARBA" id="ARBA00023001"/>
    </source>
</evidence>
<dbReference type="EC" id="1.14.99.56" evidence="11"/>
<evidence type="ECO:0000256" key="10">
    <source>
        <dbReference type="ARBA" id="ARBA00045077"/>
    </source>
</evidence>
<gene>
    <name evidence="13" type="ORF">DL762_000533</name>
</gene>
<evidence type="ECO:0000256" key="9">
    <source>
        <dbReference type="ARBA" id="ARBA00044502"/>
    </source>
</evidence>
<accession>A0ABY0HMU4</accession>
<dbReference type="InterPro" id="IPR005103">
    <property type="entry name" value="AA9_LPMO"/>
</dbReference>
<comment type="caution">
    <text evidence="13">The sequence shown here is derived from an EMBL/GenBank/DDBJ whole genome shotgun (WGS) entry which is preliminary data.</text>
</comment>
<keyword evidence="8" id="KW-0624">Polysaccharide degradation</keyword>
<dbReference type="InterPro" id="IPR049892">
    <property type="entry name" value="AA9"/>
</dbReference>
<evidence type="ECO:0000256" key="1">
    <source>
        <dbReference type="ARBA" id="ARBA00001973"/>
    </source>
</evidence>
<comment type="cofactor">
    <cofactor evidence="1">
        <name>Cu(2+)</name>
        <dbReference type="ChEBI" id="CHEBI:29036"/>
    </cofactor>
</comment>
<evidence type="ECO:0000256" key="3">
    <source>
        <dbReference type="ARBA" id="ARBA00022525"/>
    </source>
</evidence>
<dbReference type="PANTHER" id="PTHR33353:SF19">
    <property type="entry name" value="GLYCOSYLHYDROLASE FAMILY 61-8 PROTEIN"/>
    <property type="match status" value="1"/>
</dbReference>
<keyword evidence="14" id="KW-1185">Reference proteome</keyword>
<sequence>MRAYSLLAAAVAIAPVRGHGGLYNYTIDGVDYPGHFPWFPEEGQESVQRRWWPDPIYQVTHPFLACNRGNPVATGLPKLHAPARAGSNVTAYWKSPECPIDPPAPYPTAAPRPEHGDYEPAMACLGPAYQWVHFLGPIFVYLADCRGPCDAWGGSGRRWFKIWETGYSRTGRPETALPTGEEEADLTVNNGRAWRQWELIRGGFDITIPKDLAPGRYLIRHEVWNLEASWQSFPACAQLEVSGDGDKVPGDEYLVEFPGAYKEDDPGVGLGGKVWYADYGHKWKRSKSDKIDRTASLYSYDEWDMGWHVF</sequence>
<reference evidence="13 14" key="1">
    <citation type="submission" date="2018-06" db="EMBL/GenBank/DDBJ databases">
        <title>Complete Genomes of Monosporascus.</title>
        <authorList>
            <person name="Robinson A.J."/>
            <person name="Natvig D.O."/>
        </authorList>
    </citation>
    <scope>NUCLEOTIDE SEQUENCE [LARGE SCALE GENOMIC DNA]</scope>
    <source>
        <strain evidence="13 14">CBS 609.92</strain>
    </source>
</reference>
<comment type="catalytic activity">
    <reaction evidence="10">
        <text>[(1-&gt;4)-beta-D-glucosyl]n+m + reduced acceptor + O2 = 4-dehydro-beta-D-glucosyl-[(1-&gt;4)-beta-D-glucosyl]n-1 + [(1-&gt;4)-beta-D-glucosyl]m + acceptor + H2O.</text>
        <dbReference type="EC" id="1.14.99.56"/>
    </reaction>
</comment>
<keyword evidence="6" id="KW-1015">Disulfide bond</keyword>
<dbReference type="CDD" id="cd21175">
    <property type="entry name" value="LPMO_AA9"/>
    <property type="match status" value="1"/>
</dbReference>
<keyword evidence="5" id="KW-0136">Cellulose degradation</keyword>
<comment type="similarity">
    <text evidence="9">Belongs to the polysaccharide monooxygenase AA9 family.</text>
</comment>
<proteinExistence type="inferred from homology"/>
<evidence type="ECO:0000256" key="8">
    <source>
        <dbReference type="ARBA" id="ARBA00023326"/>
    </source>
</evidence>
<evidence type="ECO:0000313" key="14">
    <source>
        <dbReference type="Proteomes" id="UP000294003"/>
    </source>
</evidence>
<feature type="domain" description="Auxiliary Activity family 9 catalytic" evidence="12">
    <location>
        <begin position="19"/>
        <end position="268"/>
    </location>
</feature>
<evidence type="ECO:0000256" key="7">
    <source>
        <dbReference type="ARBA" id="ARBA00023277"/>
    </source>
</evidence>
<dbReference type="EMBL" id="QJNS01000010">
    <property type="protein sequence ID" value="RYO94437.1"/>
    <property type="molecule type" value="Genomic_DNA"/>
</dbReference>
<evidence type="ECO:0000256" key="11">
    <source>
        <dbReference type="ARBA" id="ARBA00047174"/>
    </source>
</evidence>
<dbReference type="PANTHER" id="PTHR33353">
    <property type="entry name" value="PUTATIVE (AFU_ORTHOLOGUE AFUA_1G12560)-RELATED"/>
    <property type="match status" value="1"/>
</dbReference>
<comment type="subcellular location">
    <subcellularLocation>
        <location evidence="2">Secreted</location>
    </subcellularLocation>
</comment>
<evidence type="ECO:0000259" key="12">
    <source>
        <dbReference type="Pfam" id="PF03443"/>
    </source>
</evidence>
<evidence type="ECO:0000256" key="6">
    <source>
        <dbReference type="ARBA" id="ARBA00023157"/>
    </source>
</evidence>
<dbReference type="Pfam" id="PF03443">
    <property type="entry name" value="AA9"/>
    <property type="match status" value="1"/>
</dbReference>
<evidence type="ECO:0000256" key="2">
    <source>
        <dbReference type="ARBA" id="ARBA00004613"/>
    </source>
</evidence>
<protein>
    <recommendedName>
        <fullName evidence="11">lytic cellulose monooxygenase (C4-dehydrogenating)</fullName>
        <ecNumber evidence="11">1.14.99.56</ecNumber>
    </recommendedName>
</protein>
<dbReference type="Proteomes" id="UP000294003">
    <property type="component" value="Unassembled WGS sequence"/>
</dbReference>
<evidence type="ECO:0000256" key="4">
    <source>
        <dbReference type="ARBA" id="ARBA00022729"/>
    </source>
</evidence>
<keyword evidence="7" id="KW-0119">Carbohydrate metabolism</keyword>
<keyword evidence="3" id="KW-0964">Secreted</keyword>
<dbReference type="Gene3D" id="2.70.50.70">
    <property type="match status" value="1"/>
</dbReference>
<organism evidence="13 14">
    <name type="scientific">Monosporascus cannonballus</name>
    <dbReference type="NCBI Taxonomy" id="155416"/>
    <lineage>
        <taxon>Eukaryota</taxon>
        <taxon>Fungi</taxon>
        <taxon>Dikarya</taxon>
        <taxon>Ascomycota</taxon>
        <taxon>Pezizomycotina</taxon>
        <taxon>Sordariomycetes</taxon>
        <taxon>Xylariomycetidae</taxon>
        <taxon>Xylariales</taxon>
        <taxon>Xylariales incertae sedis</taxon>
        <taxon>Monosporascus</taxon>
    </lineage>
</organism>
<name>A0ABY0HMU4_9PEZI</name>
<keyword evidence="4" id="KW-0732">Signal</keyword>
<evidence type="ECO:0000313" key="13">
    <source>
        <dbReference type="EMBL" id="RYO94437.1"/>
    </source>
</evidence>